<dbReference type="EMBL" id="JAGEUA010000010">
    <property type="protein sequence ID" value="KAL0963795.1"/>
    <property type="molecule type" value="Genomic_DNA"/>
</dbReference>
<sequence>MKVDSCSQSQGHSCPKDLVKRMQLDMDESGSQGTPRRRFSGSRVSTKSRAPSPPVSLKGLDGGTPFQRHSVAGYPLMAMDQKENLLEQDLTLVVVLPDGLEKTTTVHGSKPMMDLLVMLCAMYHLNPSSHTMELVTTNRNHVKFKPNALIGAVQAERVLLKHKGMEDKDTMPGPQMPKATVRLVINYKKTQKTILRVNPQVPLEELLPAICEKCEFNPESTVLLRDAQSEDALDLTCTLNDFVIREVYARDMNAIYSTLTSPTTPLGYSDTVPRSKDKFQKEKENKGLFSLFRRSKKRSEQGRTASAPASPVFSSKPRPHSMSSFTAHSSTFNCSTMPSDMPKKRRAPLPPMLMSQSHPSNLSNRQRSISASEPETRTDGDQVASLSRSTESSLKRTKRKAPPPPSSPGGLVQGEAMLDEGGQLSNTLEEIVEQEETTASVVLDSMSDVHEDDSSLNLSIADISVDSERAEAVSPPLDAPGSKLETVSPGDGTAGEDPSCDLSSDGKLVKSTVNSVEHSNLMLRDEMDKSEPAGVGSPERSCQTVEISIQTNLPSADSITQPTIKVDPGMASSPTLSLPLAQYVSTGTQALDHLDHDLSCTDQPVATSTPCPPSEDAQVQTDLTPPCLVYPHPQQEVPPPAKTFPSGPVGQKRDMATSTEPNSAVPIKFPISPASAAPQCQKSAQSALAPPKPSNELTRDYIPKMGMTTYTVVPQKTLEKLRYFEVELTLESPHLAQVKEVDIGSLDLKDCPTQGEQLQAKAEPKPLQPSIPRENLKSQQFHSTISTTNNNTTTANSKSTVKGNVIEPVLSPSTPASVLPASDVEIPAPPSGEQAGSTAEVKAMRIPPATKPKPGSFRLPQHKRTPGYYVTSAAVKSLSTSPGAGQKETPGSLLTATGVDPALQPVEESSFPPPPPPVQWDRETPWGTVFEARPAEKESRSTSSPGASPNRAPLSPGLSLEKLRSFAAPKPYSPIKPSRFAQAVSSAVRRSRSVSSGSTSPSPLSPTVNPITSHFPLTDAKTLHGSKDAEEDNILNLQGGSMLFGGPGRDNVTVKTADQSDSSEHRLSMCGEDLRRNRETNTEPEVLPLSVSKSEPSKVD</sequence>
<feature type="region of interest" description="Disordered" evidence="1">
    <location>
        <begin position="812"/>
        <end position="841"/>
    </location>
</feature>
<name>A0ABD0W0C3_UMBPY</name>
<feature type="compositionally biased region" description="Polar residues" evidence="1">
    <location>
        <begin position="321"/>
        <end position="338"/>
    </location>
</feature>
<feature type="compositionally biased region" description="Polar residues" evidence="1">
    <location>
        <begin position="354"/>
        <end position="373"/>
    </location>
</feature>
<dbReference type="Gene3D" id="3.10.20.90">
    <property type="entry name" value="Phosphatidylinositol 3-kinase Catalytic Subunit, Chain A, domain 1"/>
    <property type="match status" value="1"/>
</dbReference>
<dbReference type="Pfam" id="PF09469">
    <property type="entry name" value="Cobl"/>
    <property type="match status" value="1"/>
</dbReference>
<feature type="compositionally biased region" description="Low complexity" evidence="1">
    <location>
        <begin position="978"/>
        <end position="1006"/>
    </location>
</feature>
<accession>A0ABD0W0C3</accession>
<evidence type="ECO:0000259" key="2">
    <source>
        <dbReference type="Pfam" id="PF09469"/>
    </source>
</evidence>
<feature type="region of interest" description="Disordered" evidence="1">
    <location>
        <begin position="1"/>
        <end position="66"/>
    </location>
</feature>
<feature type="compositionally biased region" description="Polar residues" evidence="1">
    <location>
        <begin position="1"/>
        <end position="12"/>
    </location>
</feature>
<protein>
    <recommendedName>
        <fullName evidence="2">Cordon-bleu ubiquitin-like domain-containing protein</fullName>
    </recommendedName>
</protein>
<evidence type="ECO:0000313" key="3">
    <source>
        <dbReference type="EMBL" id="KAL0963795.1"/>
    </source>
</evidence>
<dbReference type="AlphaFoldDB" id="A0ABD0W0C3"/>
<keyword evidence="4" id="KW-1185">Reference proteome</keyword>
<dbReference type="Proteomes" id="UP001557470">
    <property type="component" value="Unassembled WGS sequence"/>
</dbReference>
<dbReference type="PANTHER" id="PTHR21557:SF2">
    <property type="entry name" value="CORDON-BLEU PROTEIN-LIKE 1"/>
    <property type="match status" value="1"/>
</dbReference>
<feature type="region of interest" description="Disordered" evidence="1">
    <location>
        <begin position="290"/>
        <end position="414"/>
    </location>
</feature>
<evidence type="ECO:0000256" key="1">
    <source>
        <dbReference type="SAM" id="MobiDB-lite"/>
    </source>
</evidence>
<feature type="region of interest" description="Disordered" evidence="1">
    <location>
        <begin position="467"/>
        <end position="506"/>
    </location>
</feature>
<dbReference type="InterPro" id="IPR039895">
    <property type="entry name" value="COBL-like"/>
</dbReference>
<proteinExistence type="predicted"/>
<feature type="region of interest" description="Disordered" evidence="1">
    <location>
        <begin position="631"/>
        <end position="699"/>
    </location>
</feature>
<feature type="compositionally biased region" description="Basic and acidic residues" evidence="1">
    <location>
        <begin position="14"/>
        <end position="24"/>
    </location>
</feature>
<reference evidence="3 4" key="1">
    <citation type="submission" date="2024-06" db="EMBL/GenBank/DDBJ databases">
        <authorList>
            <person name="Pan Q."/>
            <person name="Wen M."/>
            <person name="Jouanno E."/>
            <person name="Zahm M."/>
            <person name="Klopp C."/>
            <person name="Cabau C."/>
            <person name="Louis A."/>
            <person name="Berthelot C."/>
            <person name="Parey E."/>
            <person name="Roest Crollius H."/>
            <person name="Montfort J."/>
            <person name="Robinson-Rechavi M."/>
            <person name="Bouchez O."/>
            <person name="Lampietro C."/>
            <person name="Lopez Roques C."/>
            <person name="Donnadieu C."/>
            <person name="Postlethwait J."/>
            <person name="Bobe J."/>
            <person name="Verreycken H."/>
            <person name="Guiguen Y."/>
        </authorList>
    </citation>
    <scope>NUCLEOTIDE SEQUENCE [LARGE SCALE GENOMIC DNA]</scope>
    <source>
        <strain evidence="3">Up_M1</strain>
        <tissue evidence="3">Testis</tissue>
    </source>
</reference>
<organism evidence="3 4">
    <name type="scientific">Umbra pygmaea</name>
    <name type="common">Eastern mudminnow</name>
    <dbReference type="NCBI Taxonomy" id="75934"/>
    <lineage>
        <taxon>Eukaryota</taxon>
        <taxon>Metazoa</taxon>
        <taxon>Chordata</taxon>
        <taxon>Craniata</taxon>
        <taxon>Vertebrata</taxon>
        <taxon>Euteleostomi</taxon>
        <taxon>Actinopterygii</taxon>
        <taxon>Neopterygii</taxon>
        <taxon>Teleostei</taxon>
        <taxon>Protacanthopterygii</taxon>
        <taxon>Esociformes</taxon>
        <taxon>Umbridae</taxon>
        <taxon>Umbra</taxon>
    </lineage>
</organism>
<feature type="compositionally biased region" description="Basic and acidic residues" evidence="1">
    <location>
        <begin position="1062"/>
        <end position="1081"/>
    </location>
</feature>
<dbReference type="InterPro" id="IPR019025">
    <property type="entry name" value="Cordon-bleu_ubiquitin_domain"/>
</dbReference>
<comment type="caution">
    <text evidence="3">The sequence shown here is derived from an EMBL/GenBank/DDBJ whole genome shotgun (WGS) entry which is preliminary data.</text>
</comment>
<feature type="region of interest" description="Disordered" evidence="1">
    <location>
        <begin position="904"/>
        <end position="1100"/>
    </location>
</feature>
<feature type="domain" description="Cordon-bleu ubiquitin-like" evidence="2">
    <location>
        <begin position="172"/>
        <end position="254"/>
    </location>
</feature>
<gene>
    <name evidence="3" type="ORF">UPYG_G00313680</name>
</gene>
<dbReference type="PANTHER" id="PTHR21557">
    <property type="entry name" value="CORDON-BLEU"/>
    <property type="match status" value="1"/>
</dbReference>
<evidence type="ECO:0000313" key="4">
    <source>
        <dbReference type="Proteomes" id="UP001557470"/>
    </source>
</evidence>